<dbReference type="Gene3D" id="2.120.10.30">
    <property type="entry name" value="TolB, C-terminal domain"/>
    <property type="match status" value="1"/>
</dbReference>
<proteinExistence type="predicted"/>
<evidence type="ECO:0000313" key="1">
    <source>
        <dbReference type="EMBL" id="TKV78452.1"/>
    </source>
</evidence>
<dbReference type="GO" id="GO:0016787">
    <property type="term" value="F:hydrolase activity"/>
    <property type="evidence" value="ECO:0007669"/>
    <property type="project" value="TreeGrafter"/>
</dbReference>
<gene>
    <name evidence="1" type="ORF">FDV58_26470</name>
</gene>
<dbReference type="PANTHER" id="PTHR10426:SF88">
    <property type="entry name" value="ADIPOCYTE PLASMA MEMBRANE-ASSOCIATED PROTEIN HEMOMUCIN-RELATED"/>
    <property type="match status" value="1"/>
</dbReference>
<dbReference type="PANTHER" id="PTHR10426">
    <property type="entry name" value="STRICTOSIDINE SYNTHASE-RELATED"/>
    <property type="match status" value="1"/>
</dbReference>
<dbReference type="AlphaFoldDB" id="A0A4U6RXR9"/>
<sequence>MGECVVIAAVREFANRFLGRGEATITVPSFDGALKPNQKLETATTLLECESPEDLATDGRNLYVADGRRLLRLDGGGATELRSFEQPISALCALTGGGIAVALGGREVRLYTNPSSAEPSMTFSDAAFNAINALTEAGDGTLMATDGSASCGIDDWARDLMELNRSGRVFRLDPRTRSVQPLASKLGYAFGACARGDGVLVSESWRHRLVLVADGRPPQVVLGHLPVYPSRLSKAAGGGYWLTAFTARTQLIEFVLREPAYRRRMMAEIDPAYWVAPRLRSGFSFKEPMQGAHIKTMGVIKPWAPPRSYGLVIRLSEDAKPKYSLHSRVDGINHGIVAALELGGDLVLIAKGPGRVLKLPLAGLAEEVGS</sequence>
<name>A0A4U6RXR9_BRAEL</name>
<reference evidence="1 2" key="1">
    <citation type="submission" date="2019-05" db="EMBL/GenBank/DDBJ databases">
        <title>Draft Genome of Bradyrhizobium elkanii strain SEMIA 938, Used in Commercial Inoculants for Lupinus spp. in Brazil.</title>
        <authorList>
            <person name="Hungria M."/>
            <person name="Delamuta J.R.M."/>
            <person name="Ribeiro R.A."/>
            <person name="Nogueira M.A."/>
        </authorList>
    </citation>
    <scope>NUCLEOTIDE SEQUENCE [LARGE SCALE GENOMIC DNA]</scope>
    <source>
        <strain evidence="1 2">Semia 938</strain>
    </source>
</reference>
<organism evidence="1 2">
    <name type="scientific">Bradyrhizobium elkanii</name>
    <dbReference type="NCBI Taxonomy" id="29448"/>
    <lineage>
        <taxon>Bacteria</taxon>
        <taxon>Pseudomonadati</taxon>
        <taxon>Pseudomonadota</taxon>
        <taxon>Alphaproteobacteria</taxon>
        <taxon>Hyphomicrobiales</taxon>
        <taxon>Nitrobacteraceae</taxon>
        <taxon>Bradyrhizobium</taxon>
    </lineage>
</organism>
<evidence type="ECO:0000313" key="2">
    <source>
        <dbReference type="Proteomes" id="UP000305095"/>
    </source>
</evidence>
<comment type="caution">
    <text evidence="1">The sequence shown here is derived from an EMBL/GenBank/DDBJ whole genome shotgun (WGS) entry which is preliminary data.</text>
</comment>
<dbReference type="SUPFAM" id="SSF63829">
    <property type="entry name" value="Calcium-dependent phosphotriesterase"/>
    <property type="match status" value="1"/>
</dbReference>
<dbReference type="Proteomes" id="UP000305095">
    <property type="component" value="Unassembled WGS sequence"/>
</dbReference>
<protein>
    <submittedName>
        <fullName evidence="1">Uncharacterized protein</fullName>
    </submittedName>
</protein>
<dbReference type="EMBL" id="SZZP01000017">
    <property type="protein sequence ID" value="TKV78452.1"/>
    <property type="molecule type" value="Genomic_DNA"/>
</dbReference>
<dbReference type="InterPro" id="IPR011042">
    <property type="entry name" value="6-blade_b-propeller_TolB-like"/>
</dbReference>
<accession>A0A4U6RXR9</accession>